<protein>
    <submittedName>
        <fullName evidence="3">Uncharacterized protein</fullName>
    </submittedName>
</protein>
<feature type="coiled-coil region" evidence="1">
    <location>
        <begin position="42"/>
        <end position="112"/>
    </location>
</feature>
<dbReference type="PANTHER" id="PTHR34681:SF2">
    <property type="entry name" value="UVEAL AUTOANTIGEN WITH COILED-COIL_ANKYRIN"/>
    <property type="match status" value="1"/>
</dbReference>
<dbReference type="AlphaFoldDB" id="A0AAW0KUK8"/>
<name>A0AAW0KUK8_QUESU</name>
<evidence type="ECO:0000256" key="2">
    <source>
        <dbReference type="SAM" id="MobiDB-lite"/>
    </source>
</evidence>
<keyword evidence="1" id="KW-0175">Coiled coil</keyword>
<dbReference type="PANTHER" id="PTHR34681">
    <property type="entry name" value="UVEAL AUTOANTIGEN WITH COILED-COIL/ANKYRIN"/>
    <property type="match status" value="1"/>
</dbReference>
<evidence type="ECO:0000256" key="1">
    <source>
        <dbReference type="SAM" id="Coils"/>
    </source>
</evidence>
<sequence>MADSDSSPTLPKAAPLSLQKKENIPPIGTKIASKNSYFLLSAPELNESRAELLNRIQGLKQDLQSWRSKLDTQVKTYRDELSELKKSLNVEVDQLRSEFQELRTTLQQQQDDVSSSLRTLGLQDVSGDPKDAQAQDPKVEDDQDGLVLPRQMDYDVSGDAKDAQAQDPKVEEDDNEELVLPKKLEYDEGSEN</sequence>
<accession>A0AAW0KUK8</accession>
<evidence type="ECO:0000313" key="3">
    <source>
        <dbReference type="EMBL" id="KAK7842374.1"/>
    </source>
</evidence>
<reference evidence="3 4" key="1">
    <citation type="journal article" date="2018" name="Sci. Data">
        <title>The draft genome sequence of cork oak.</title>
        <authorList>
            <person name="Ramos A.M."/>
            <person name="Usie A."/>
            <person name="Barbosa P."/>
            <person name="Barros P.M."/>
            <person name="Capote T."/>
            <person name="Chaves I."/>
            <person name="Simoes F."/>
            <person name="Abreu I."/>
            <person name="Carrasquinho I."/>
            <person name="Faro C."/>
            <person name="Guimaraes J.B."/>
            <person name="Mendonca D."/>
            <person name="Nobrega F."/>
            <person name="Rodrigues L."/>
            <person name="Saibo N.J.M."/>
            <person name="Varela M.C."/>
            <person name="Egas C."/>
            <person name="Matos J."/>
            <person name="Miguel C.M."/>
            <person name="Oliveira M.M."/>
            <person name="Ricardo C.P."/>
            <person name="Goncalves S."/>
        </authorList>
    </citation>
    <scope>NUCLEOTIDE SEQUENCE [LARGE SCALE GENOMIC DNA]</scope>
    <source>
        <strain evidence="4">cv. HL8</strain>
    </source>
</reference>
<organism evidence="3 4">
    <name type="scientific">Quercus suber</name>
    <name type="common">Cork oak</name>
    <dbReference type="NCBI Taxonomy" id="58331"/>
    <lineage>
        <taxon>Eukaryota</taxon>
        <taxon>Viridiplantae</taxon>
        <taxon>Streptophyta</taxon>
        <taxon>Embryophyta</taxon>
        <taxon>Tracheophyta</taxon>
        <taxon>Spermatophyta</taxon>
        <taxon>Magnoliopsida</taxon>
        <taxon>eudicotyledons</taxon>
        <taxon>Gunneridae</taxon>
        <taxon>Pentapetalae</taxon>
        <taxon>rosids</taxon>
        <taxon>fabids</taxon>
        <taxon>Fagales</taxon>
        <taxon>Fagaceae</taxon>
        <taxon>Quercus</taxon>
    </lineage>
</organism>
<dbReference type="Proteomes" id="UP000237347">
    <property type="component" value="Unassembled WGS sequence"/>
</dbReference>
<proteinExistence type="predicted"/>
<keyword evidence="4" id="KW-1185">Reference proteome</keyword>
<gene>
    <name evidence="3" type="ORF">CFP56_014080</name>
</gene>
<feature type="region of interest" description="Disordered" evidence="2">
    <location>
        <begin position="121"/>
        <end position="192"/>
    </location>
</feature>
<feature type="compositionally biased region" description="Basic and acidic residues" evidence="2">
    <location>
        <begin position="127"/>
        <end position="140"/>
    </location>
</feature>
<feature type="region of interest" description="Disordered" evidence="2">
    <location>
        <begin position="1"/>
        <end position="21"/>
    </location>
</feature>
<evidence type="ECO:0000313" key="4">
    <source>
        <dbReference type="Proteomes" id="UP000237347"/>
    </source>
</evidence>
<comment type="caution">
    <text evidence="3">The sequence shown here is derived from an EMBL/GenBank/DDBJ whole genome shotgun (WGS) entry which is preliminary data.</text>
</comment>
<dbReference type="EMBL" id="PKMF04000222">
    <property type="protein sequence ID" value="KAK7842374.1"/>
    <property type="molecule type" value="Genomic_DNA"/>
</dbReference>
<dbReference type="Gene3D" id="1.20.58.130">
    <property type="match status" value="1"/>
</dbReference>